<name>G4TDR1_SERID</name>
<feature type="transmembrane region" description="Helical" evidence="1">
    <location>
        <begin position="178"/>
        <end position="196"/>
    </location>
</feature>
<dbReference type="InParanoid" id="G4TDR1"/>
<keyword evidence="1" id="KW-0472">Membrane</keyword>
<dbReference type="PANTHER" id="PTHR39470">
    <property type="entry name" value="CHROMOSOME 10, WHOLE GENOME SHOTGUN SEQUENCE"/>
    <property type="match status" value="1"/>
</dbReference>
<reference evidence="2 3" key="1">
    <citation type="journal article" date="2011" name="PLoS Pathog.">
        <title>Endophytic Life Strategies Decoded by Genome and Transcriptome Analyses of the Mutualistic Root Symbiont Piriformospora indica.</title>
        <authorList>
            <person name="Zuccaro A."/>
            <person name="Lahrmann U."/>
            <person name="Guldener U."/>
            <person name="Langen G."/>
            <person name="Pfiffi S."/>
            <person name="Biedenkopf D."/>
            <person name="Wong P."/>
            <person name="Samans B."/>
            <person name="Grimm C."/>
            <person name="Basiewicz M."/>
            <person name="Murat C."/>
            <person name="Martin F."/>
            <person name="Kogel K.H."/>
        </authorList>
    </citation>
    <scope>NUCLEOTIDE SEQUENCE [LARGE SCALE GENOMIC DNA]</scope>
    <source>
        <strain evidence="2 3">DSM 11827</strain>
    </source>
</reference>
<dbReference type="eggNOG" id="ENOG502SCKN">
    <property type="taxonomic scope" value="Eukaryota"/>
</dbReference>
<dbReference type="OrthoDB" id="4218123at2759"/>
<protein>
    <submittedName>
        <fullName evidence="2">Uncharacterized protein</fullName>
    </submittedName>
</protein>
<feature type="transmembrane region" description="Helical" evidence="1">
    <location>
        <begin position="6"/>
        <end position="25"/>
    </location>
</feature>
<evidence type="ECO:0000313" key="3">
    <source>
        <dbReference type="Proteomes" id="UP000007148"/>
    </source>
</evidence>
<dbReference type="HOGENOM" id="CLU_065849_0_0_1"/>
<dbReference type="PANTHER" id="PTHR39470:SF1">
    <property type="entry name" value="CHORISMATE SYNTHASE PROTEIN"/>
    <property type="match status" value="1"/>
</dbReference>
<dbReference type="Proteomes" id="UP000007148">
    <property type="component" value="Unassembled WGS sequence"/>
</dbReference>
<keyword evidence="1" id="KW-0812">Transmembrane</keyword>
<evidence type="ECO:0000256" key="1">
    <source>
        <dbReference type="SAM" id="Phobius"/>
    </source>
</evidence>
<dbReference type="EMBL" id="CAFZ01000055">
    <property type="protein sequence ID" value="CCA69446.1"/>
    <property type="molecule type" value="Genomic_DNA"/>
</dbReference>
<dbReference type="STRING" id="1109443.G4TDR1"/>
<feature type="transmembrane region" description="Helical" evidence="1">
    <location>
        <begin position="146"/>
        <end position="166"/>
    </location>
</feature>
<feature type="transmembrane region" description="Helical" evidence="1">
    <location>
        <begin position="50"/>
        <end position="68"/>
    </location>
</feature>
<comment type="caution">
    <text evidence="2">The sequence shown here is derived from an EMBL/GenBank/DDBJ whole genome shotgun (WGS) entry which is preliminary data.</text>
</comment>
<sequence>MLLSFASGWWPFTVTIVSLAGPFLFKQLRAARREEAADDDEPRKRSGRPLISLLLLLNSIYILYHLLLEPPPNLFTSLRIPFTTPAPTIRALLLQRTDPPTDFLPPQMELLLTKLASFEVRTMYSRFGHNVIIGCSDCQNFLHFGLYALPLALLDYLRNIFIYGIVTLRGTGRERLRLLGTGALVTAAAFEAWWIATVDIKVPRDGLGVTMWHDRLFLVRQVIFLIVPALAHNLPASPQKPISPLFLLSRTAMELDLTEAKARTLDMTHTATMRDPELRHNATNWWTWQQQEAEWGRQDERLEEEAEKVGMGIHSGDAEAGTEPGVLLAKTRKAVKDLLKMAWGWEDPVEFSAPDTSQVPSSPARPT</sequence>
<keyword evidence="1" id="KW-1133">Transmembrane helix</keyword>
<accession>G4TDR1</accession>
<dbReference type="OMA" id="TEWWERQ"/>
<gene>
    <name evidence="2" type="ORF">PIIN_03346</name>
</gene>
<organism evidence="2 3">
    <name type="scientific">Serendipita indica (strain DSM 11827)</name>
    <name type="common">Root endophyte fungus</name>
    <name type="synonym">Piriformospora indica</name>
    <dbReference type="NCBI Taxonomy" id="1109443"/>
    <lineage>
        <taxon>Eukaryota</taxon>
        <taxon>Fungi</taxon>
        <taxon>Dikarya</taxon>
        <taxon>Basidiomycota</taxon>
        <taxon>Agaricomycotina</taxon>
        <taxon>Agaricomycetes</taxon>
        <taxon>Sebacinales</taxon>
        <taxon>Serendipitaceae</taxon>
        <taxon>Serendipita</taxon>
    </lineage>
</organism>
<keyword evidence="3" id="KW-1185">Reference proteome</keyword>
<evidence type="ECO:0000313" key="2">
    <source>
        <dbReference type="EMBL" id="CCA69446.1"/>
    </source>
</evidence>
<dbReference type="AlphaFoldDB" id="G4TDR1"/>
<proteinExistence type="predicted"/>